<reference evidence="6 7" key="1">
    <citation type="journal article" date="1994" name="J. Ferment. Bioeng.">
        <title>Molecular cloning and nucleotide sequence of the gene for an alkaline protease from the alkalophilic Bacillus sp. KSM-K16.</title>
        <authorList>
            <person name="Hakamada Y."/>
            <person name="Kobayashi T."/>
            <person name="Hitomi J."/>
            <person name="Kawai S."/>
            <person name="Ito S."/>
        </authorList>
    </citation>
    <scope>NUCLEOTIDE SEQUENCE [LARGE SCALE GENOMIC DNA]</scope>
    <source>
        <strain evidence="6 7">KSM-K16</strain>
    </source>
</reference>
<keyword evidence="3 6" id="KW-0808">Transferase</keyword>
<dbReference type="PANTHER" id="PTHR43420:SF44">
    <property type="entry name" value="ACETYLTRANSFERASE YPEA"/>
    <property type="match status" value="1"/>
</dbReference>
<name>Q5WJP6_SHOC1</name>
<evidence type="ECO:0000313" key="7">
    <source>
        <dbReference type="Proteomes" id="UP000001168"/>
    </source>
</evidence>
<sequence>MPKRTDTKAYIRQMVLDDIDEVLLIERDAFTTPWEREAFETELTKNQFACYYVVVVDGKVVGYCGLWKVVDEAQITNVAVASEYRGHSYGESLMRYVMEWLKALGVVSLSLEVRVSNTPAQSLYQKLGFRKAGIRKNYYADNQEDAWVMWVKLNDNDTSN</sequence>
<dbReference type="PANTHER" id="PTHR43420">
    <property type="entry name" value="ACETYLTRANSFERASE"/>
    <property type="match status" value="1"/>
</dbReference>
<reference evidence="6 7" key="5">
    <citation type="journal article" date="2007" name="Extremophiles">
        <title>Intragenomic diversity of the V1 regions of 16S rRNA genes in high-alkaline protease-producing Bacillus clausii spp.</title>
        <authorList>
            <person name="Kageyama Y."/>
            <person name="Takaki Y."/>
            <person name="Shimamura S."/>
            <person name="Nishi S."/>
            <person name="Nogi Y."/>
            <person name="Uchimura K."/>
            <person name="Kobayashi T."/>
            <person name="Hitomi J."/>
            <person name="Ozaki K."/>
            <person name="Kawai S."/>
            <person name="Ito S."/>
            <person name="Horikoshi K."/>
        </authorList>
    </citation>
    <scope>NUCLEOTIDE SEQUENCE [LARGE SCALE GENOMIC DNA]</scope>
    <source>
        <strain evidence="6 7">KSM-K16</strain>
    </source>
</reference>
<accession>Q5WJP6</accession>
<dbReference type="eggNOG" id="COG0456">
    <property type="taxonomic scope" value="Bacteria"/>
</dbReference>
<dbReference type="InterPro" id="IPR016181">
    <property type="entry name" value="Acyl_CoA_acyltransferase"/>
</dbReference>
<dbReference type="Gene3D" id="3.40.630.30">
    <property type="match status" value="1"/>
</dbReference>
<dbReference type="InterPro" id="IPR000182">
    <property type="entry name" value="GNAT_dom"/>
</dbReference>
<dbReference type="InterPro" id="IPR050680">
    <property type="entry name" value="YpeA/RimI_acetyltransf"/>
</dbReference>
<keyword evidence="7" id="KW-1185">Reference proteome</keyword>
<proteinExistence type="inferred from homology"/>
<dbReference type="AlphaFoldDB" id="Q5WJP6"/>
<reference evidence="6 7" key="3">
    <citation type="journal article" date="1997" name="Protein Eng.">
        <title>High-resolution crystal structure of M-protease: phylogeny aided analysis of the high-alkaline adaptation mechanism.</title>
        <authorList>
            <person name="Shirai T."/>
            <person name="Suzuki A."/>
            <person name="Yamane T."/>
            <person name="Ashida T."/>
            <person name="Kobayashi T."/>
            <person name="Ito S."/>
        </authorList>
    </citation>
    <scope>NUCLEOTIDE SEQUENCE [LARGE SCALE GENOMIC DNA]</scope>
    <source>
        <strain evidence="6 7">KSM-K16</strain>
    </source>
</reference>
<evidence type="ECO:0000256" key="2">
    <source>
        <dbReference type="ARBA" id="ARBA00022490"/>
    </source>
</evidence>
<dbReference type="HOGENOM" id="CLU_013985_23_3_9"/>
<evidence type="ECO:0000259" key="5">
    <source>
        <dbReference type="PROSITE" id="PS51186"/>
    </source>
</evidence>
<keyword evidence="4 6" id="KW-0012">Acyltransferase</keyword>
<feature type="domain" description="N-acetyltransferase" evidence="5">
    <location>
        <begin position="9"/>
        <end position="154"/>
    </location>
</feature>
<dbReference type="CDD" id="cd04301">
    <property type="entry name" value="NAT_SF"/>
    <property type="match status" value="1"/>
</dbReference>
<dbReference type="EMBL" id="AP006627">
    <property type="protein sequence ID" value="BAD63409.1"/>
    <property type="molecule type" value="Genomic_DNA"/>
</dbReference>
<dbReference type="Proteomes" id="UP000001168">
    <property type="component" value="Chromosome"/>
</dbReference>
<dbReference type="NCBIfam" id="TIGR01575">
    <property type="entry name" value="rimI"/>
    <property type="match status" value="1"/>
</dbReference>
<evidence type="ECO:0000256" key="4">
    <source>
        <dbReference type="ARBA" id="ARBA00023315"/>
    </source>
</evidence>
<evidence type="ECO:0000256" key="3">
    <source>
        <dbReference type="ARBA" id="ARBA00022679"/>
    </source>
</evidence>
<dbReference type="EC" id="2.3.1.128" evidence="6"/>
<reference evidence="7" key="4">
    <citation type="submission" date="2003-10" db="EMBL/GenBank/DDBJ databases">
        <title>The complete genome sequence of the alkaliphilic Bacillus clausii KSM-K16.</title>
        <authorList>
            <person name="Takaki Y."/>
            <person name="Kageyama Y."/>
            <person name="Shimamura S."/>
            <person name="Suzuki H."/>
            <person name="Nishi S."/>
            <person name="Hatada Y."/>
            <person name="Kawai S."/>
            <person name="Ito S."/>
            <person name="Horikoshi K."/>
        </authorList>
    </citation>
    <scope>NUCLEOTIDE SEQUENCE [LARGE SCALE GENOMIC DNA]</scope>
    <source>
        <strain evidence="7">KSM-K16</strain>
    </source>
</reference>
<dbReference type="InterPro" id="IPR006464">
    <property type="entry name" value="AcTrfase_RimI/Ard1"/>
</dbReference>
<protein>
    <submittedName>
        <fullName evidence="6">Ribosomal-protein-alanine acetyltransferase</fullName>
        <ecNumber evidence="6">2.3.1.128</ecNumber>
    </submittedName>
</protein>
<evidence type="ECO:0000313" key="6">
    <source>
        <dbReference type="EMBL" id="BAD63409.1"/>
    </source>
</evidence>
<evidence type="ECO:0000256" key="1">
    <source>
        <dbReference type="ARBA" id="ARBA00005395"/>
    </source>
</evidence>
<comment type="similarity">
    <text evidence="1">Belongs to the acetyltransferase family. RimI subfamily.</text>
</comment>
<dbReference type="GO" id="GO:0008080">
    <property type="term" value="F:N-acetyltransferase activity"/>
    <property type="evidence" value="ECO:0007669"/>
    <property type="project" value="InterPro"/>
</dbReference>
<keyword evidence="2" id="KW-0963">Cytoplasm</keyword>
<dbReference type="SUPFAM" id="SSF55729">
    <property type="entry name" value="Acyl-CoA N-acyltransferases (Nat)"/>
    <property type="match status" value="1"/>
</dbReference>
<gene>
    <name evidence="6" type="ordered locus">ABC0870</name>
</gene>
<dbReference type="Pfam" id="PF00583">
    <property type="entry name" value="Acetyltransf_1"/>
    <property type="match status" value="1"/>
</dbReference>
<reference evidence="6 7" key="2">
    <citation type="journal article" date="1995" name="Appl. Microbiol. Biotechnol.">
        <title>Purification and properties of an alkaline protease from alkalophilic Bacillus sp. KSM-K16.</title>
        <authorList>
            <person name="Kobayashi T."/>
            <person name="Hakamada Y."/>
            <person name="Adachi S."/>
            <person name="Hitomi J."/>
            <person name="Yoshimatsu T."/>
            <person name="Koike K."/>
            <person name="Kawai S."/>
            <person name="Ito S."/>
        </authorList>
    </citation>
    <scope>NUCLEOTIDE SEQUENCE [LARGE SCALE GENOMIC DNA]</scope>
    <source>
        <strain evidence="6 7">KSM-K16</strain>
    </source>
</reference>
<dbReference type="PROSITE" id="PS51186">
    <property type="entry name" value="GNAT"/>
    <property type="match status" value="1"/>
</dbReference>
<dbReference type="STRING" id="66692.ABC0870"/>
<dbReference type="KEGG" id="bcl:ABC0870"/>
<organism evidence="6 7">
    <name type="scientific">Shouchella clausii (strain KSM-K16)</name>
    <name type="common">Alkalihalobacillus clausii</name>
    <dbReference type="NCBI Taxonomy" id="66692"/>
    <lineage>
        <taxon>Bacteria</taxon>
        <taxon>Bacillati</taxon>
        <taxon>Bacillota</taxon>
        <taxon>Bacilli</taxon>
        <taxon>Bacillales</taxon>
        <taxon>Bacillaceae</taxon>
        <taxon>Shouchella</taxon>
    </lineage>
</organism>